<evidence type="ECO:0000256" key="2">
    <source>
        <dbReference type="SAM" id="MobiDB-lite"/>
    </source>
</evidence>
<dbReference type="SMART" id="SM01117">
    <property type="entry name" value="Cyt-b5"/>
    <property type="match status" value="1"/>
</dbReference>
<protein>
    <recommendedName>
        <fullName evidence="4">Cytochrome b5 heme-binding domain-containing protein</fullName>
    </recommendedName>
</protein>
<dbReference type="InterPro" id="IPR036400">
    <property type="entry name" value="Cyt_B5-like_heme/steroid_sf"/>
</dbReference>
<dbReference type="OrthoDB" id="10257697at2759"/>
<dbReference type="InterPro" id="IPR001199">
    <property type="entry name" value="Cyt_B5-like_heme/steroid-bd"/>
</dbReference>
<dbReference type="SUPFAM" id="SSF55856">
    <property type="entry name" value="Cytochrome b5-like heme/steroid binding domain"/>
    <property type="match status" value="1"/>
</dbReference>
<accession>A0A9P6PMS7</accession>
<dbReference type="AlphaFoldDB" id="A0A9P6PMS7"/>
<feature type="transmembrane region" description="Helical" evidence="3">
    <location>
        <begin position="49"/>
        <end position="67"/>
    </location>
</feature>
<comment type="similarity">
    <text evidence="1">Belongs to the cytochrome b5 family. MAPR subfamily.</text>
</comment>
<gene>
    <name evidence="5" type="ORF">BG011_000144</name>
</gene>
<comment type="caution">
    <text evidence="5">The sequence shown here is derived from an EMBL/GenBank/DDBJ whole genome shotgun (WGS) entry which is preliminary data.</text>
</comment>
<keyword evidence="3" id="KW-0812">Transmembrane</keyword>
<dbReference type="EMBL" id="JAAAJA010001016">
    <property type="protein sequence ID" value="KAG0248369.1"/>
    <property type="molecule type" value="Genomic_DNA"/>
</dbReference>
<evidence type="ECO:0000256" key="3">
    <source>
        <dbReference type="SAM" id="Phobius"/>
    </source>
</evidence>
<keyword evidence="3" id="KW-0472">Membrane</keyword>
<evidence type="ECO:0000313" key="5">
    <source>
        <dbReference type="EMBL" id="KAG0248369.1"/>
    </source>
</evidence>
<proteinExistence type="inferred from homology"/>
<dbReference type="PANTHER" id="PTHR10281:SF76">
    <property type="entry name" value="CALCUTTA CUP-RELATED"/>
    <property type="match status" value="1"/>
</dbReference>
<organism evidence="5 6">
    <name type="scientific">Mortierella polycephala</name>
    <dbReference type="NCBI Taxonomy" id="41804"/>
    <lineage>
        <taxon>Eukaryota</taxon>
        <taxon>Fungi</taxon>
        <taxon>Fungi incertae sedis</taxon>
        <taxon>Mucoromycota</taxon>
        <taxon>Mortierellomycotina</taxon>
        <taxon>Mortierellomycetes</taxon>
        <taxon>Mortierellales</taxon>
        <taxon>Mortierellaceae</taxon>
        <taxon>Mortierella</taxon>
    </lineage>
</organism>
<sequence>MEHTQKRPQQQVKQRHSTKTIKSTKTTISSAQSHSASSKGSQPSKKQSILQGILLSIVFFFLSSYLVTDTWFWGYNGKYLNWHRWIPRKQIVFTQNELAQYDGSDPTKKIFLAVKGEVFDVTAGGPYYSKGGGYGFFSGKDASRAYTTGCFQTHLTHDLRGLTANQLADVDGWATFYRDHPKYFKVGTVILDPIDPNSPIPEDCNKPVAPKPASK</sequence>
<evidence type="ECO:0000256" key="1">
    <source>
        <dbReference type="ARBA" id="ARBA00038357"/>
    </source>
</evidence>
<evidence type="ECO:0000259" key="4">
    <source>
        <dbReference type="SMART" id="SM01117"/>
    </source>
</evidence>
<reference evidence="5" key="1">
    <citation type="journal article" date="2020" name="Fungal Divers.">
        <title>Resolving the Mortierellaceae phylogeny through synthesis of multi-gene phylogenetics and phylogenomics.</title>
        <authorList>
            <person name="Vandepol N."/>
            <person name="Liber J."/>
            <person name="Desiro A."/>
            <person name="Na H."/>
            <person name="Kennedy M."/>
            <person name="Barry K."/>
            <person name="Grigoriev I.V."/>
            <person name="Miller A.N."/>
            <person name="O'Donnell K."/>
            <person name="Stajich J.E."/>
            <person name="Bonito G."/>
        </authorList>
    </citation>
    <scope>NUCLEOTIDE SEQUENCE</scope>
    <source>
        <strain evidence="5">KOD948</strain>
    </source>
</reference>
<dbReference type="Pfam" id="PF00173">
    <property type="entry name" value="Cyt-b5"/>
    <property type="match status" value="1"/>
</dbReference>
<dbReference type="Gene3D" id="3.10.120.10">
    <property type="entry name" value="Cytochrome b5-like heme/steroid binding domain"/>
    <property type="match status" value="1"/>
</dbReference>
<feature type="region of interest" description="Disordered" evidence="2">
    <location>
        <begin position="1"/>
        <end position="44"/>
    </location>
</feature>
<keyword evidence="3" id="KW-1133">Transmembrane helix</keyword>
<dbReference type="PANTHER" id="PTHR10281">
    <property type="entry name" value="MEMBRANE-ASSOCIATED PROGESTERONE RECEPTOR COMPONENT-RELATED"/>
    <property type="match status" value="1"/>
</dbReference>
<dbReference type="GO" id="GO:0012505">
    <property type="term" value="C:endomembrane system"/>
    <property type="evidence" value="ECO:0007669"/>
    <property type="project" value="TreeGrafter"/>
</dbReference>
<feature type="compositionally biased region" description="Low complexity" evidence="2">
    <location>
        <begin position="20"/>
        <end position="44"/>
    </location>
</feature>
<evidence type="ECO:0000313" key="6">
    <source>
        <dbReference type="Proteomes" id="UP000726737"/>
    </source>
</evidence>
<keyword evidence="6" id="KW-1185">Reference proteome</keyword>
<dbReference type="InterPro" id="IPR050577">
    <property type="entry name" value="MAPR/NEUFC/NENF-like"/>
</dbReference>
<dbReference type="GO" id="GO:0016020">
    <property type="term" value="C:membrane"/>
    <property type="evidence" value="ECO:0007669"/>
    <property type="project" value="TreeGrafter"/>
</dbReference>
<name>A0A9P6PMS7_9FUNG</name>
<feature type="domain" description="Cytochrome b5 heme-binding" evidence="4">
    <location>
        <begin position="93"/>
        <end position="190"/>
    </location>
</feature>
<dbReference type="Proteomes" id="UP000726737">
    <property type="component" value="Unassembled WGS sequence"/>
</dbReference>